<evidence type="ECO:0000256" key="3">
    <source>
        <dbReference type="ARBA" id="ARBA00022793"/>
    </source>
</evidence>
<protein>
    <recommendedName>
        <fullName evidence="7">Orotidine-5'-phosphate decarboxylase</fullName>
        <ecNumber evidence="7">4.1.1.23</ecNumber>
    </recommendedName>
</protein>
<comment type="pathway">
    <text evidence="1">Pyrimidine metabolism; UMP biosynthesis via de novo pathway; UMP from orotate: step 2/2.</text>
</comment>
<evidence type="ECO:0000256" key="1">
    <source>
        <dbReference type="ARBA" id="ARBA00004861"/>
    </source>
</evidence>
<name>A0ABT0YAN6_9ACTN</name>
<organism evidence="9 10">
    <name type="scientific">Paractinoplanes hotanensis</name>
    <dbReference type="NCBI Taxonomy" id="2906497"/>
    <lineage>
        <taxon>Bacteria</taxon>
        <taxon>Bacillati</taxon>
        <taxon>Actinomycetota</taxon>
        <taxon>Actinomycetes</taxon>
        <taxon>Micromonosporales</taxon>
        <taxon>Micromonosporaceae</taxon>
        <taxon>Paractinoplanes</taxon>
    </lineage>
</organism>
<dbReference type="NCBIfam" id="TIGR02127">
    <property type="entry name" value="pyrF_sub2"/>
    <property type="match status" value="1"/>
</dbReference>
<accession>A0ABT0YAN6</accession>
<gene>
    <name evidence="9" type="primary">pyrF</name>
    <name evidence="9" type="ORF">LXN57_36655</name>
</gene>
<dbReference type="SUPFAM" id="SSF51366">
    <property type="entry name" value="Ribulose-phoshate binding barrel"/>
    <property type="match status" value="1"/>
</dbReference>
<reference evidence="9 10" key="1">
    <citation type="submission" date="2022-06" db="EMBL/GenBank/DDBJ databases">
        <title>Actinoplanes abujensis sp. nov., isolated from Nigerian arid soil.</title>
        <authorList>
            <person name="Ding P."/>
        </authorList>
    </citation>
    <scope>NUCLEOTIDE SEQUENCE [LARGE SCALE GENOMIC DNA]</scope>
    <source>
        <strain evidence="10">TRM88002</strain>
    </source>
</reference>
<evidence type="ECO:0000256" key="6">
    <source>
        <dbReference type="ARBA" id="ARBA00049157"/>
    </source>
</evidence>
<evidence type="ECO:0000256" key="5">
    <source>
        <dbReference type="ARBA" id="ARBA00023239"/>
    </source>
</evidence>
<dbReference type="InterPro" id="IPR011995">
    <property type="entry name" value="OMPdecase_type-2"/>
</dbReference>
<dbReference type="GO" id="GO:0004590">
    <property type="term" value="F:orotidine-5'-phosphate decarboxylase activity"/>
    <property type="evidence" value="ECO:0007669"/>
    <property type="project" value="UniProtKB-EC"/>
</dbReference>
<dbReference type="Gene3D" id="3.20.20.70">
    <property type="entry name" value="Aldolase class I"/>
    <property type="match status" value="1"/>
</dbReference>
<dbReference type="PANTHER" id="PTHR43375:SF1">
    <property type="entry name" value="OROTIDINE 5'-PHOSPHATE DECARBOXYLASE"/>
    <property type="match status" value="1"/>
</dbReference>
<dbReference type="EC" id="4.1.1.23" evidence="7"/>
<dbReference type="Proteomes" id="UP001523216">
    <property type="component" value="Unassembled WGS sequence"/>
</dbReference>
<dbReference type="SMART" id="SM00934">
    <property type="entry name" value="OMPdecase"/>
    <property type="match status" value="1"/>
</dbReference>
<keyword evidence="4" id="KW-0665">Pyrimidine biosynthesis</keyword>
<dbReference type="PANTHER" id="PTHR43375">
    <property type="entry name" value="OROTIDINE 5'-PHOSPHATE DECARBOXYLASE"/>
    <property type="match status" value="1"/>
</dbReference>
<keyword evidence="3" id="KW-0210">Decarboxylase</keyword>
<evidence type="ECO:0000256" key="7">
    <source>
        <dbReference type="NCBIfam" id="TIGR02127"/>
    </source>
</evidence>
<sequence length="283" mass="30018">MTVTTPVAFGERWAALRTRHGQLCLGVAPSPAWLGRWGLGDDVAGARGWCRILLDAAADRVAVFKVQVPFFLRFGAAGSALLREFRDRAQEAGALVLLDTKLCDADDTMDSWADFYLGPRSVLGGDAMTAVPYMGFGTFAPLLRRAEQLGAVVFVLARTSNHAAGPVQTGRGEDGRSIAESVADEITAWNATAGHRIGPAGALIGARQPESAELIRRLPRSLLEVPGLGRADRADAEVVAPLRGCPERALMTVTTGVLRHGPDVTALRRSVAGWQETIGGLLG</sequence>
<dbReference type="InterPro" id="IPR013785">
    <property type="entry name" value="Aldolase_TIM"/>
</dbReference>
<dbReference type="Pfam" id="PF00215">
    <property type="entry name" value="OMPdecase"/>
    <property type="match status" value="1"/>
</dbReference>
<dbReference type="EMBL" id="JAMQOL010000054">
    <property type="protein sequence ID" value="MCM4083099.1"/>
    <property type="molecule type" value="Genomic_DNA"/>
</dbReference>
<feature type="domain" description="Orotidine 5'-phosphate decarboxylase" evidence="8">
    <location>
        <begin position="22"/>
        <end position="270"/>
    </location>
</feature>
<evidence type="ECO:0000313" key="10">
    <source>
        <dbReference type="Proteomes" id="UP001523216"/>
    </source>
</evidence>
<dbReference type="RefSeq" id="WP_251802811.1">
    <property type="nucleotide sequence ID" value="NZ_JAMQOL010000054.1"/>
</dbReference>
<comment type="caution">
    <text evidence="9">The sequence shown here is derived from an EMBL/GenBank/DDBJ whole genome shotgun (WGS) entry which is preliminary data.</text>
</comment>
<dbReference type="InterPro" id="IPR001754">
    <property type="entry name" value="OMPdeCOase_dom"/>
</dbReference>
<dbReference type="InterPro" id="IPR011060">
    <property type="entry name" value="RibuloseP-bd_barrel"/>
</dbReference>
<evidence type="ECO:0000313" key="9">
    <source>
        <dbReference type="EMBL" id="MCM4083099.1"/>
    </source>
</evidence>
<comment type="catalytic activity">
    <reaction evidence="6">
        <text>orotidine 5'-phosphate + H(+) = UMP + CO2</text>
        <dbReference type="Rhea" id="RHEA:11596"/>
        <dbReference type="ChEBI" id="CHEBI:15378"/>
        <dbReference type="ChEBI" id="CHEBI:16526"/>
        <dbReference type="ChEBI" id="CHEBI:57538"/>
        <dbReference type="ChEBI" id="CHEBI:57865"/>
        <dbReference type="EC" id="4.1.1.23"/>
    </reaction>
</comment>
<evidence type="ECO:0000259" key="8">
    <source>
        <dbReference type="SMART" id="SM00934"/>
    </source>
</evidence>
<evidence type="ECO:0000256" key="2">
    <source>
        <dbReference type="ARBA" id="ARBA00008847"/>
    </source>
</evidence>
<keyword evidence="10" id="KW-1185">Reference proteome</keyword>
<evidence type="ECO:0000256" key="4">
    <source>
        <dbReference type="ARBA" id="ARBA00022975"/>
    </source>
</evidence>
<proteinExistence type="inferred from homology"/>
<comment type="similarity">
    <text evidence="2">Belongs to the OMP decarboxylase family. Type 2 subfamily.</text>
</comment>
<keyword evidence="5 9" id="KW-0456">Lyase</keyword>